<evidence type="ECO:0000313" key="2">
    <source>
        <dbReference type="Proteomes" id="UP001420932"/>
    </source>
</evidence>
<accession>A0AAP0J7X1</accession>
<organism evidence="1 2">
    <name type="scientific">Stephania yunnanensis</name>
    <dbReference type="NCBI Taxonomy" id="152371"/>
    <lineage>
        <taxon>Eukaryota</taxon>
        <taxon>Viridiplantae</taxon>
        <taxon>Streptophyta</taxon>
        <taxon>Embryophyta</taxon>
        <taxon>Tracheophyta</taxon>
        <taxon>Spermatophyta</taxon>
        <taxon>Magnoliopsida</taxon>
        <taxon>Ranunculales</taxon>
        <taxon>Menispermaceae</taxon>
        <taxon>Menispermoideae</taxon>
        <taxon>Cissampelideae</taxon>
        <taxon>Stephania</taxon>
    </lineage>
</organism>
<dbReference type="AlphaFoldDB" id="A0AAP0J7X1"/>
<reference evidence="1 2" key="1">
    <citation type="submission" date="2024-01" db="EMBL/GenBank/DDBJ databases">
        <title>Genome assemblies of Stephania.</title>
        <authorList>
            <person name="Yang L."/>
        </authorList>
    </citation>
    <scope>NUCLEOTIDE SEQUENCE [LARGE SCALE GENOMIC DNA]</scope>
    <source>
        <strain evidence="1">YNDBR</strain>
        <tissue evidence="1">Leaf</tissue>
    </source>
</reference>
<evidence type="ECO:0000313" key="1">
    <source>
        <dbReference type="EMBL" id="KAK9127891.1"/>
    </source>
</evidence>
<keyword evidence="2" id="KW-1185">Reference proteome</keyword>
<name>A0AAP0J7X1_9MAGN</name>
<sequence>MAPTFPPKLFFFNRPLHLEIRECFDLDTKRGPNPHRSLSLDKPLSLTSPRALSLDKPHRHRSLSPSPLSLTVTALSSLSRHHSLLSLSSPLSLSLTVAALCSLSLSQLSVLTLSVSNSSLRPGIQFPIRLEPSR</sequence>
<protein>
    <submittedName>
        <fullName evidence="1">Uncharacterized protein</fullName>
    </submittedName>
</protein>
<proteinExistence type="predicted"/>
<gene>
    <name evidence="1" type="ORF">Syun_016688</name>
</gene>
<dbReference type="EMBL" id="JBBNAF010000007">
    <property type="protein sequence ID" value="KAK9127891.1"/>
    <property type="molecule type" value="Genomic_DNA"/>
</dbReference>
<comment type="caution">
    <text evidence="1">The sequence shown here is derived from an EMBL/GenBank/DDBJ whole genome shotgun (WGS) entry which is preliminary data.</text>
</comment>
<dbReference type="Proteomes" id="UP001420932">
    <property type="component" value="Unassembled WGS sequence"/>
</dbReference>